<name>A0A498ILD3_MALDO</name>
<feature type="compositionally biased region" description="Polar residues" evidence="1">
    <location>
        <begin position="19"/>
        <end position="39"/>
    </location>
</feature>
<dbReference type="EMBL" id="RDQH01000337">
    <property type="protein sequence ID" value="RXH82877.1"/>
    <property type="molecule type" value="Genomic_DNA"/>
</dbReference>
<dbReference type="Proteomes" id="UP000290289">
    <property type="component" value="Chromosome 11"/>
</dbReference>
<evidence type="ECO:0000256" key="1">
    <source>
        <dbReference type="SAM" id="MobiDB-lite"/>
    </source>
</evidence>
<gene>
    <name evidence="2" type="ORF">DVH24_003375</name>
</gene>
<protein>
    <submittedName>
        <fullName evidence="2">Uncharacterized protein</fullName>
    </submittedName>
</protein>
<reference evidence="2 3" key="1">
    <citation type="submission" date="2018-10" db="EMBL/GenBank/DDBJ databases">
        <title>A high-quality apple genome assembly.</title>
        <authorList>
            <person name="Hu J."/>
        </authorList>
    </citation>
    <scope>NUCLEOTIDE SEQUENCE [LARGE SCALE GENOMIC DNA]</scope>
    <source>
        <strain evidence="3">cv. HFTH1</strain>
        <tissue evidence="2">Young leaf</tissue>
    </source>
</reference>
<dbReference type="AlphaFoldDB" id="A0A498ILD3"/>
<accession>A0A498ILD3</accession>
<evidence type="ECO:0000313" key="3">
    <source>
        <dbReference type="Proteomes" id="UP000290289"/>
    </source>
</evidence>
<sequence length="85" mass="9350">MYILCHMSNFISNRRAASRDNQTPFPAGSATTTSPPNLDTTDVSLVMPVVPTLNFVHGCKNMIAVQLILELSHFLDSLGMHSYVL</sequence>
<proteinExistence type="predicted"/>
<keyword evidence="3" id="KW-1185">Reference proteome</keyword>
<feature type="region of interest" description="Disordered" evidence="1">
    <location>
        <begin position="15"/>
        <end position="39"/>
    </location>
</feature>
<evidence type="ECO:0000313" key="2">
    <source>
        <dbReference type="EMBL" id="RXH82877.1"/>
    </source>
</evidence>
<organism evidence="2 3">
    <name type="scientific">Malus domestica</name>
    <name type="common">Apple</name>
    <name type="synonym">Pyrus malus</name>
    <dbReference type="NCBI Taxonomy" id="3750"/>
    <lineage>
        <taxon>Eukaryota</taxon>
        <taxon>Viridiplantae</taxon>
        <taxon>Streptophyta</taxon>
        <taxon>Embryophyta</taxon>
        <taxon>Tracheophyta</taxon>
        <taxon>Spermatophyta</taxon>
        <taxon>Magnoliopsida</taxon>
        <taxon>eudicotyledons</taxon>
        <taxon>Gunneridae</taxon>
        <taxon>Pentapetalae</taxon>
        <taxon>rosids</taxon>
        <taxon>fabids</taxon>
        <taxon>Rosales</taxon>
        <taxon>Rosaceae</taxon>
        <taxon>Amygdaloideae</taxon>
        <taxon>Maleae</taxon>
        <taxon>Malus</taxon>
    </lineage>
</organism>
<comment type="caution">
    <text evidence="2">The sequence shown here is derived from an EMBL/GenBank/DDBJ whole genome shotgun (WGS) entry which is preliminary data.</text>
</comment>